<evidence type="ECO:0000313" key="2">
    <source>
        <dbReference type="Proteomes" id="UP001179363"/>
    </source>
</evidence>
<evidence type="ECO:0000313" key="1">
    <source>
        <dbReference type="EMBL" id="MCF4101770.1"/>
    </source>
</evidence>
<accession>A0ABS9EFW1</accession>
<protein>
    <submittedName>
        <fullName evidence="1">DUF4252 domain-containing protein</fullName>
    </submittedName>
</protein>
<comment type="caution">
    <text evidence="1">The sequence shown here is derived from an EMBL/GenBank/DDBJ whole genome shotgun (WGS) entry which is preliminary data.</text>
</comment>
<dbReference type="EMBL" id="JAKGTH010000008">
    <property type="protein sequence ID" value="MCF4101770.1"/>
    <property type="molecule type" value="Genomic_DNA"/>
</dbReference>
<name>A0ABS9EFW1_9FLAO</name>
<reference evidence="1" key="1">
    <citation type="submission" date="2022-01" db="EMBL/GenBank/DDBJ databases">
        <title>Gillisia lutea sp. nov., isolated from marine plastic residues from the Malvarosa beach (Valencia, Spain).</title>
        <authorList>
            <person name="Vidal-Verdu A."/>
            <person name="Molina-Menor E."/>
            <person name="Satari L."/>
            <person name="Pascual J."/>
            <person name="Pereto J."/>
            <person name="Porcar M."/>
        </authorList>
    </citation>
    <scope>NUCLEOTIDE SEQUENCE</scope>
    <source>
        <strain evidence="1">M10.2A</strain>
    </source>
</reference>
<dbReference type="Pfam" id="PF14060">
    <property type="entry name" value="DUF4252"/>
    <property type="match status" value="1"/>
</dbReference>
<dbReference type="InterPro" id="IPR025348">
    <property type="entry name" value="DUF4252"/>
</dbReference>
<dbReference type="Proteomes" id="UP001179363">
    <property type="component" value="Unassembled WGS sequence"/>
</dbReference>
<sequence>MKFIKALSIAALSIGFIACNSEQSLQKYYVDNQDNKEFVAIDVPTSMFTNAESLDEEQLKTLETIKKINLLAIPKKAENEERIAAEKSNISEILKNKKYQLLMKYGGANAKMEVYYTGEEEAVDEVVVYGFDNERGVGIARVLGDNMKPGDILGLMRSLEKGDIDMDGLKGISTIFSDQVSK</sequence>
<proteinExistence type="predicted"/>
<dbReference type="RefSeq" id="WP_236133917.1">
    <property type="nucleotide sequence ID" value="NZ_JAKGTH010000008.1"/>
</dbReference>
<organism evidence="1 2">
    <name type="scientific">Gillisia lutea</name>
    <dbReference type="NCBI Taxonomy" id="2909668"/>
    <lineage>
        <taxon>Bacteria</taxon>
        <taxon>Pseudomonadati</taxon>
        <taxon>Bacteroidota</taxon>
        <taxon>Flavobacteriia</taxon>
        <taxon>Flavobacteriales</taxon>
        <taxon>Flavobacteriaceae</taxon>
        <taxon>Gillisia</taxon>
    </lineage>
</organism>
<keyword evidence="2" id="KW-1185">Reference proteome</keyword>
<dbReference type="PROSITE" id="PS51257">
    <property type="entry name" value="PROKAR_LIPOPROTEIN"/>
    <property type="match status" value="1"/>
</dbReference>
<gene>
    <name evidence="1" type="ORF">L1I30_08845</name>
</gene>